<evidence type="ECO:0000256" key="5">
    <source>
        <dbReference type="PROSITE-ProRule" id="PRU00169"/>
    </source>
</evidence>
<dbReference type="KEGG" id="halx:M0R89_00915"/>
<feature type="coiled-coil region" evidence="6">
    <location>
        <begin position="529"/>
        <end position="591"/>
    </location>
</feature>
<accession>A0A8U0HVB7</accession>
<evidence type="ECO:0000313" key="11">
    <source>
        <dbReference type="Proteomes" id="UP000830729"/>
    </source>
</evidence>
<dbReference type="Gene3D" id="3.30.450.20">
    <property type="entry name" value="PAS domain"/>
    <property type="match status" value="2"/>
</dbReference>
<dbReference type="EMBL" id="CP096659">
    <property type="protein sequence ID" value="UPV74646.1"/>
    <property type="molecule type" value="Genomic_DNA"/>
</dbReference>
<reference evidence="10 11" key="1">
    <citation type="submission" date="2022-04" db="EMBL/GenBank/DDBJ databases">
        <title>Diverse halophilic archaea isolated from saline environments.</title>
        <authorList>
            <person name="Cui H.-L."/>
        </authorList>
    </citation>
    <scope>NUCLEOTIDE SEQUENCE [LARGE SCALE GENOMIC DNA]</scope>
    <source>
        <strain evidence="10 11">XZYJT49</strain>
    </source>
</reference>
<dbReference type="GO" id="GO:0000160">
    <property type="term" value="P:phosphorelay signal transduction system"/>
    <property type="evidence" value="ECO:0007669"/>
    <property type="project" value="InterPro"/>
</dbReference>
<dbReference type="InterPro" id="IPR011006">
    <property type="entry name" value="CheY-like_superfamily"/>
</dbReference>
<organism evidence="10 11">
    <name type="scientific">Halorussus limi</name>
    <dbReference type="NCBI Taxonomy" id="2938695"/>
    <lineage>
        <taxon>Archaea</taxon>
        <taxon>Methanobacteriati</taxon>
        <taxon>Methanobacteriota</taxon>
        <taxon>Stenosarchaea group</taxon>
        <taxon>Halobacteria</taxon>
        <taxon>Halobacteriales</taxon>
        <taxon>Haladaptataceae</taxon>
        <taxon>Halorussus</taxon>
    </lineage>
</organism>
<dbReference type="SMART" id="SM00091">
    <property type="entry name" value="PAS"/>
    <property type="match status" value="2"/>
</dbReference>
<evidence type="ECO:0000256" key="1">
    <source>
        <dbReference type="ARBA" id="ARBA00022679"/>
    </source>
</evidence>
<evidence type="ECO:0000256" key="4">
    <source>
        <dbReference type="ARBA" id="ARBA00023163"/>
    </source>
</evidence>
<sequence length="980" mass="107612">MDTTGSSRPSADPISVLLAGPDRWSERLRSTFADDDAFSARTVSTVEQGVSAATDRRVRVDCVVGAGRLDAAAGLDLFAALRSHGVAVPFVLAPADGSESLASDAIAAGVTDYLPADADEATLRRRCRKAVERCDEERRRSERADQFESFFATPDQFSAVLDADGTVVRVNRGALDALGRDESAVVGKRFWGLPWTDDSSRDLQRAIHRARRGEYADFEAGLPGDGAARFEFTVRPVTDGGDGRFSVDGGDRPGVADGETDRSEGNDIEADRLVVTGHEVAERVRLEEELRESEELHRVTLNNMTDTVLVTDDDGEFTYVCPNVHFIFGHSAEEIHDLGTIDALLGEDLFDPERLDAEGVLTNIECTATDKDGREHTLLVNVRQVSIQGGTTLYSCRDITKRKQRERALTQLHRTSRGLLYAETKPEIADRVVSDAASILPSAAAALYRFDRGENVLYPTAVSDEFSELVGALPDFRLDRENPVTRAFVEDETRTCDLGGRADRAPQSPFSTLGDYVAVPLGDHGVFVAAAAEETFDEVAEEVAELLAATTEAAFDRVERESELRERDRALQRQNERLSQLNRVNEFIREIDQALVGAESREKIEAAVCERLTADDRFAFAWIGETTALNRTLRPRAWAGDDRGYLDGVPFEFDGDPEAVEPSVRTAESREATLVSNVAEHLRAGQWGKEAVSRDFQSVLSIPLAYDDVLFGALTVYADHPDAFDEMVRSVLRELGDTVASAINAVQRKEALRSDTVVELEYRVTDASAVLSRLADETGASLEVEGDVVGDDQTTLVFATVEGAPLDRVVAAADESVGVADAESIRETDEGGLVGLRLREDFVTSVLADHGAVLRRFRATPKGLSLTVDVPDSVTTRSIDEVVSNTYDAAEPVAQRERTRALDTRGRTGQLRDDLTERQLEVAQMAYHAGFFDAKRDVTGRDVAEMLDISHTAFYDHVRRIQRKLFASLFENRPRPTEVE</sequence>
<feature type="region of interest" description="Disordered" evidence="7">
    <location>
        <begin position="241"/>
        <end position="266"/>
    </location>
</feature>
<dbReference type="Pfam" id="PF08448">
    <property type="entry name" value="PAS_4"/>
    <property type="match status" value="1"/>
</dbReference>
<evidence type="ECO:0000259" key="9">
    <source>
        <dbReference type="PROSITE" id="PS50112"/>
    </source>
</evidence>
<dbReference type="PROSITE" id="PS50112">
    <property type="entry name" value="PAS"/>
    <property type="match status" value="2"/>
</dbReference>
<dbReference type="CDD" id="cd00130">
    <property type="entry name" value="PAS"/>
    <property type="match status" value="2"/>
</dbReference>
<evidence type="ECO:0000256" key="3">
    <source>
        <dbReference type="ARBA" id="ARBA00023015"/>
    </source>
</evidence>
<dbReference type="GeneID" id="72183716"/>
<dbReference type="InterPro" id="IPR031803">
    <property type="entry name" value="BAT_GAF/HTH-assoc"/>
</dbReference>
<dbReference type="InterPro" id="IPR001789">
    <property type="entry name" value="Sig_transdc_resp-reg_receiver"/>
</dbReference>
<dbReference type="InterPro" id="IPR013656">
    <property type="entry name" value="PAS_4"/>
</dbReference>
<dbReference type="Proteomes" id="UP000830729">
    <property type="component" value="Chromosome"/>
</dbReference>
<evidence type="ECO:0000256" key="6">
    <source>
        <dbReference type="SAM" id="Coils"/>
    </source>
</evidence>
<keyword evidence="4" id="KW-0804">Transcription</keyword>
<dbReference type="Gene3D" id="3.40.50.2300">
    <property type="match status" value="1"/>
</dbReference>
<dbReference type="RefSeq" id="WP_248650691.1">
    <property type="nucleotide sequence ID" value="NZ_CP096659.1"/>
</dbReference>
<dbReference type="NCBIfam" id="TIGR00229">
    <property type="entry name" value="sensory_box"/>
    <property type="match status" value="2"/>
</dbReference>
<dbReference type="InterPro" id="IPR007050">
    <property type="entry name" value="HTH_bacterioopsin"/>
</dbReference>
<dbReference type="SUPFAM" id="SSF52172">
    <property type="entry name" value="CheY-like"/>
    <property type="match status" value="1"/>
</dbReference>
<evidence type="ECO:0000256" key="7">
    <source>
        <dbReference type="SAM" id="MobiDB-lite"/>
    </source>
</evidence>
<dbReference type="Pfam" id="PF13185">
    <property type="entry name" value="GAF_2"/>
    <property type="match status" value="2"/>
</dbReference>
<dbReference type="PANTHER" id="PTHR34236">
    <property type="entry name" value="DIMETHYL SULFOXIDE REDUCTASE TRANSCRIPTIONAL ACTIVATOR"/>
    <property type="match status" value="1"/>
</dbReference>
<dbReference type="InterPro" id="IPR003018">
    <property type="entry name" value="GAF"/>
</dbReference>
<evidence type="ECO:0000256" key="2">
    <source>
        <dbReference type="ARBA" id="ARBA00022777"/>
    </source>
</evidence>
<dbReference type="Pfam" id="PF04967">
    <property type="entry name" value="HTH_10"/>
    <property type="match status" value="1"/>
</dbReference>
<evidence type="ECO:0000259" key="8">
    <source>
        <dbReference type="PROSITE" id="PS50110"/>
    </source>
</evidence>
<dbReference type="Gene3D" id="3.30.450.40">
    <property type="match status" value="2"/>
</dbReference>
<dbReference type="GO" id="GO:0016301">
    <property type="term" value="F:kinase activity"/>
    <property type="evidence" value="ECO:0007669"/>
    <property type="project" value="UniProtKB-KW"/>
</dbReference>
<dbReference type="InterPro" id="IPR036388">
    <property type="entry name" value="WH-like_DNA-bd_sf"/>
</dbReference>
<dbReference type="Pfam" id="PF15915">
    <property type="entry name" value="BAT"/>
    <property type="match status" value="1"/>
</dbReference>
<dbReference type="InterPro" id="IPR029016">
    <property type="entry name" value="GAF-like_dom_sf"/>
</dbReference>
<keyword evidence="3" id="KW-0805">Transcription regulation</keyword>
<keyword evidence="2" id="KW-0418">Kinase</keyword>
<comment type="caution">
    <text evidence="5">Lacks conserved residue(s) required for the propagation of feature annotation.</text>
</comment>
<evidence type="ECO:0000313" key="10">
    <source>
        <dbReference type="EMBL" id="UPV74646.1"/>
    </source>
</evidence>
<dbReference type="Gene3D" id="1.10.10.10">
    <property type="entry name" value="Winged helix-like DNA-binding domain superfamily/Winged helix DNA-binding domain"/>
    <property type="match status" value="1"/>
</dbReference>
<dbReference type="InterPro" id="IPR000014">
    <property type="entry name" value="PAS"/>
</dbReference>
<protein>
    <submittedName>
        <fullName evidence="10">PAS domain S-box protein</fullName>
    </submittedName>
</protein>
<keyword evidence="1" id="KW-0808">Transferase</keyword>
<name>A0A8U0HVB7_9EURY</name>
<feature type="domain" description="PAS" evidence="9">
    <location>
        <begin position="143"/>
        <end position="214"/>
    </location>
</feature>
<feature type="domain" description="PAS" evidence="9">
    <location>
        <begin position="293"/>
        <end position="335"/>
    </location>
</feature>
<dbReference type="PROSITE" id="PS50110">
    <property type="entry name" value="RESPONSE_REGULATORY"/>
    <property type="match status" value="1"/>
</dbReference>
<gene>
    <name evidence="10" type="ORF">M0R89_00915</name>
</gene>
<dbReference type="InterPro" id="IPR035965">
    <property type="entry name" value="PAS-like_dom_sf"/>
</dbReference>
<proteinExistence type="predicted"/>
<keyword evidence="11" id="KW-1185">Reference proteome</keyword>
<feature type="domain" description="Response regulatory" evidence="8">
    <location>
        <begin position="15"/>
        <end position="131"/>
    </location>
</feature>
<dbReference type="AlphaFoldDB" id="A0A8U0HVB7"/>
<keyword evidence="6" id="KW-0175">Coiled coil</keyword>
<dbReference type="SUPFAM" id="SSF55785">
    <property type="entry name" value="PYP-like sensor domain (PAS domain)"/>
    <property type="match status" value="2"/>
</dbReference>
<dbReference type="SUPFAM" id="SSF55781">
    <property type="entry name" value="GAF domain-like"/>
    <property type="match status" value="2"/>
</dbReference>
<dbReference type="PANTHER" id="PTHR34236:SF1">
    <property type="entry name" value="DIMETHYL SULFOXIDE REDUCTASE TRANSCRIPTIONAL ACTIVATOR"/>
    <property type="match status" value="1"/>
</dbReference>